<sequence>MVSQGNLLHNQRMIKQAFGHSQQTIVVGWLLTFHDMGLMGNVYLYEN</sequence>
<proteinExistence type="predicted"/>
<name>F4Y436_9CYAN</name>
<dbReference type="OrthoDB" id="9883794at2"/>
<dbReference type="Proteomes" id="UP000003959">
    <property type="component" value="Unassembled WGS sequence"/>
</dbReference>
<evidence type="ECO:0000313" key="2">
    <source>
        <dbReference type="EMBL" id="EGJ28355.1"/>
    </source>
</evidence>
<dbReference type="AlphaFoldDB" id="F4Y436"/>
<reference evidence="1 3" key="1">
    <citation type="journal article" date="2011" name="Proc. Natl. Acad. Sci. U.S.A.">
        <title>Genomic insights into the physiology and ecology of the marine filamentous cyanobacterium Lyngbya majuscula.</title>
        <authorList>
            <person name="Jones A.C."/>
            <person name="Monroe E.A."/>
            <person name="Podell S."/>
            <person name="Hess W.R."/>
            <person name="Klages S."/>
            <person name="Esquenazi E."/>
            <person name="Niessen S."/>
            <person name="Hoover H."/>
            <person name="Rothmann M."/>
            <person name="Lasken R.S."/>
            <person name="Yates J.R.III."/>
            <person name="Reinhardt R."/>
            <person name="Kube M."/>
            <person name="Burkart M.D."/>
            <person name="Allen E.E."/>
            <person name="Dorrestein P.C."/>
            <person name="Gerwick W.H."/>
            <person name="Gerwick L."/>
        </authorList>
    </citation>
    <scope>NUCLEOTIDE SEQUENCE [LARGE SCALE GENOMIC DNA]</scope>
    <source>
        <strain evidence="1 3">3L</strain>
    </source>
</reference>
<gene>
    <name evidence="2" type="ORF">LYNGBM3L_74590</name>
</gene>
<keyword evidence="3" id="KW-1185">Reference proteome</keyword>
<dbReference type="eggNOG" id="COG0318">
    <property type="taxonomic scope" value="Bacteria"/>
</dbReference>
<reference evidence="2" key="2">
    <citation type="journal article" date="2011" name="Proc. Natl. Acad. Sci. U.S.A.">
        <title>Genomic insights into the physiology and ecology of the marine filamentous cyanobacterium Lyngbya majuscula.</title>
        <authorList>
            <person name="Jones A.C."/>
            <person name="Monroe E.A."/>
            <person name="Podell S."/>
            <person name="Hess W.R."/>
            <person name="Klages S."/>
            <person name="Esquenazi E."/>
            <person name="Niessen S."/>
            <person name="Hoover H."/>
            <person name="Rothmann M."/>
            <person name="Lasken R.S."/>
            <person name="Yates J.R.III."/>
            <person name="Reinhardt R."/>
            <person name="Kube M."/>
            <person name="Burkart M.D."/>
            <person name="Allen E.E."/>
            <person name="Dorrestein P.C."/>
            <person name="Gerwick W.H."/>
            <person name="Gerwick L."/>
        </authorList>
    </citation>
    <scope>NUCLEOTIDE SEQUENCE</scope>
    <source>
        <strain evidence="2">3L</strain>
    </source>
</reference>
<accession>F4Y436</accession>
<dbReference type="HOGENOM" id="CLU_3170357_0_0_3"/>
<organism evidence="2 3">
    <name type="scientific">Moorena producens 3L</name>
    <dbReference type="NCBI Taxonomy" id="489825"/>
    <lineage>
        <taxon>Bacteria</taxon>
        <taxon>Bacillati</taxon>
        <taxon>Cyanobacteriota</taxon>
        <taxon>Cyanophyceae</taxon>
        <taxon>Coleofasciculales</taxon>
        <taxon>Coleofasciculaceae</taxon>
        <taxon>Moorena</taxon>
    </lineage>
</organism>
<dbReference type="Gene3D" id="3.40.50.12780">
    <property type="entry name" value="N-terminal domain of ligase-like"/>
    <property type="match status" value="1"/>
</dbReference>
<protein>
    <submittedName>
        <fullName evidence="2">Uncharacterized protein</fullName>
    </submittedName>
</protein>
<dbReference type="SUPFAM" id="SSF56801">
    <property type="entry name" value="Acetyl-CoA synthetase-like"/>
    <property type="match status" value="1"/>
</dbReference>
<evidence type="ECO:0000313" key="1">
    <source>
        <dbReference type="EMBL" id="AEE88290.1"/>
    </source>
</evidence>
<dbReference type="InterPro" id="IPR042099">
    <property type="entry name" value="ANL_N_sf"/>
</dbReference>
<evidence type="ECO:0000313" key="3">
    <source>
        <dbReference type="Proteomes" id="UP000003959"/>
    </source>
</evidence>
<dbReference type="EMBL" id="GL890975">
    <property type="protein sequence ID" value="EGJ28355.1"/>
    <property type="molecule type" value="Genomic_DNA"/>
</dbReference>
<dbReference type="EMBL" id="HQ696500">
    <property type="protein sequence ID" value="AEE88290.1"/>
    <property type="molecule type" value="Genomic_DNA"/>
</dbReference>